<dbReference type="Proteomes" id="UP001642409">
    <property type="component" value="Unassembled WGS sequence"/>
</dbReference>
<dbReference type="AlphaFoldDB" id="A0AA86NSY8"/>
<dbReference type="EMBL" id="CATOUU010000353">
    <property type="protein sequence ID" value="CAI9925927.1"/>
    <property type="molecule type" value="Genomic_DNA"/>
</dbReference>
<feature type="compositionally biased region" description="Polar residues" evidence="1">
    <location>
        <begin position="145"/>
        <end position="155"/>
    </location>
</feature>
<evidence type="ECO:0000313" key="2">
    <source>
        <dbReference type="EMBL" id="CAI9925927.1"/>
    </source>
</evidence>
<proteinExistence type="predicted"/>
<keyword evidence="4" id="KW-1185">Reference proteome</keyword>
<name>A0AA86NSY8_9EUKA</name>
<accession>A0AA86NSY8</accession>
<evidence type="ECO:0000256" key="1">
    <source>
        <dbReference type="SAM" id="MobiDB-lite"/>
    </source>
</evidence>
<evidence type="ECO:0000313" key="4">
    <source>
        <dbReference type="Proteomes" id="UP001642409"/>
    </source>
</evidence>
<reference evidence="2" key="1">
    <citation type="submission" date="2023-06" db="EMBL/GenBank/DDBJ databases">
        <authorList>
            <person name="Kurt Z."/>
        </authorList>
    </citation>
    <scope>NUCLEOTIDE SEQUENCE</scope>
</reference>
<dbReference type="EMBL" id="CAXDID020000579">
    <property type="protein sequence ID" value="CAL6104133.1"/>
    <property type="molecule type" value="Genomic_DNA"/>
</dbReference>
<reference evidence="3 4" key="2">
    <citation type="submission" date="2024-07" db="EMBL/GenBank/DDBJ databases">
        <authorList>
            <person name="Akdeniz Z."/>
        </authorList>
    </citation>
    <scope>NUCLEOTIDE SEQUENCE [LARGE SCALE GENOMIC DNA]</scope>
</reference>
<feature type="region of interest" description="Disordered" evidence="1">
    <location>
        <begin position="129"/>
        <end position="175"/>
    </location>
</feature>
<sequence>MNKTTLPAHSALYEFQLMLDRIKPSPGPAKYNATQNFQAISPKKQNQPWANISYRNIQTSLQPEITPGPPELQESKIRPLSFTKAERWEAGHPLNNITKQNNQRYQNFGMSRLVHNVRDTPTPTVIDRWNQPAPNTYKLPERPISPQTISRSPRSPQRIIDKKDQAPGPGDYNIKYEVTSKPIKTKSLNQGYRKTNGWLM</sequence>
<evidence type="ECO:0000313" key="3">
    <source>
        <dbReference type="EMBL" id="CAL6104133.1"/>
    </source>
</evidence>
<gene>
    <name evidence="2" type="ORF">HINF_LOCUS13572</name>
    <name evidence="3" type="ORF">HINF_LOCUS72620</name>
</gene>
<comment type="caution">
    <text evidence="2">The sequence shown here is derived from an EMBL/GenBank/DDBJ whole genome shotgun (WGS) entry which is preliminary data.</text>
</comment>
<protein>
    <submittedName>
        <fullName evidence="3">Hypothetical_protein</fullName>
    </submittedName>
</protein>
<organism evidence="2">
    <name type="scientific">Hexamita inflata</name>
    <dbReference type="NCBI Taxonomy" id="28002"/>
    <lineage>
        <taxon>Eukaryota</taxon>
        <taxon>Metamonada</taxon>
        <taxon>Diplomonadida</taxon>
        <taxon>Hexamitidae</taxon>
        <taxon>Hexamitinae</taxon>
        <taxon>Hexamita</taxon>
    </lineage>
</organism>